<sequence length="187" mass="19960">MESLQLAQMLADLSDLNAAQEAKAALAVVEANKTLPPAATSDTATHAAASTSKPTEPARPTPNQRVGSTSDHISRTVSPTTLDKFGRRILTPPLSRTNSNQGTPGTCTPVRGFEGEDDITRATSLMQLYDIRAKLKHQDNSAALAKARERINALHARQQQMHSPNLGGGHTTPDVPPSRFTYPKSSA</sequence>
<feature type="compositionally biased region" description="Polar residues" evidence="1">
    <location>
        <begin position="61"/>
        <end position="81"/>
    </location>
</feature>
<feature type="compositionally biased region" description="Polar residues" evidence="1">
    <location>
        <begin position="94"/>
        <end position="106"/>
    </location>
</feature>
<feature type="region of interest" description="Disordered" evidence="1">
    <location>
        <begin position="37"/>
        <end position="114"/>
    </location>
</feature>
<organism evidence="2 3">
    <name type="scientific">Coniochaeta pulveracea</name>
    <dbReference type="NCBI Taxonomy" id="177199"/>
    <lineage>
        <taxon>Eukaryota</taxon>
        <taxon>Fungi</taxon>
        <taxon>Dikarya</taxon>
        <taxon>Ascomycota</taxon>
        <taxon>Pezizomycotina</taxon>
        <taxon>Sordariomycetes</taxon>
        <taxon>Sordariomycetidae</taxon>
        <taxon>Coniochaetales</taxon>
        <taxon>Coniochaetaceae</taxon>
        <taxon>Coniochaeta</taxon>
    </lineage>
</organism>
<gene>
    <name evidence="2" type="ORF">DL546_005554</name>
</gene>
<name>A0A420Y393_9PEZI</name>
<comment type="caution">
    <text evidence="2">The sequence shown here is derived from an EMBL/GenBank/DDBJ whole genome shotgun (WGS) entry which is preliminary data.</text>
</comment>
<evidence type="ECO:0000313" key="3">
    <source>
        <dbReference type="Proteomes" id="UP000275385"/>
    </source>
</evidence>
<keyword evidence="3" id="KW-1185">Reference proteome</keyword>
<feature type="compositionally biased region" description="Low complexity" evidence="1">
    <location>
        <begin position="37"/>
        <end position="55"/>
    </location>
</feature>
<dbReference type="OrthoDB" id="3519533at2759"/>
<protein>
    <submittedName>
        <fullName evidence="2">Uncharacterized protein</fullName>
    </submittedName>
</protein>
<accession>A0A420Y393</accession>
<proteinExistence type="predicted"/>
<dbReference type="EMBL" id="QVQW01000058">
    <property type="protein sequence ID" value="RKU42343.1"/>
    <property type="molecule type" value="Genomic_DNA"/>
</dbReference>
<feature type="region of interest" description="Disordered" evidence="1">
    <location>
        <begin position="156"/>
        <end position="187"/>
    </location>
</feature>
<dbReference type="AlphaFoldDB" id="A0A420Y393"/>
<dbReference type="Proteomes" id="UP000275385">
    <property type="component" value="Unassembled WGS sequence"/>
</dbReference>
<evidence type="ECO:0000313" key="2">
    <source>
        <dbReference type="EMBL" id="RKU42343.1"/>
    </source>
</evidence>
<reference evidence="2 3" key="1">
    <citation type="submission" date="2018-08" db="EMBL/GenBank/DDBJ databases">
        <title>Draft genome of the lignicolous fungus Coniochaeta pulveracea.</title>
        <authorList>
            <person name="Borstlap C.J."/>
            <person name="De Witt R.N."/>
            <person name="Botha A."/>
            <person name="Volschenk H."/>
        </authorList>
    </citation>
    <scope>NUCLEOTIDE SEQUENCE [LARGE SCALE GENOMIC DNA]</scope>
    <source>
        <strain evidence="2 3">CAB683</strain>
    </source>
</reference>
<evidence type="ECO:0000256" key="1">
    <source>
        <dbReference type="SAM" id="MobiDB-lite"/>
    </source>
</evidence>